<reference evidence="1" key="1">
    <citation type="journal article" date="2014" name="Int. J. Syst. Evol. Microbiol.">
        <title>Complete genome sequence of Corynebacterium casei LMG S-19264T (=DSM 44701T), isolated from a smear-ripened cheese.</title>
        <authorList>
            <consortium name="US DOE Joint Genome Institute (JGI-PGF)"/>
            <person name="Walter F."/>
            <person name="Albersmeier A."/>
            <person name="Kalinowski J."/>
            <person name="Ruckert C."/>
        </authorList>
    </citation>
    <scope>NUCLEOTIDE SEQUENCE</scope>
    <source>
        <strain evidence="1">NBRC 108769</strain>
    </source>
</reference>
<dbReference type="AlphaFoldDB" id="A0AA37SMR9"/>
<accession>A0AA37SMR9</accession>
<reference evidence="1" key="2">
    <citation type="submission" date="2023-01" db="EMBL/GenBank/DDBJ databases">
        <title>Draft genome sequence of Portibacter lacus strain NBRC 108769.</title>
        <authorList>
            <person name="Sun Q."/>
            <person name="Mori K."/>
        </authorList>
    </citation>
    <scope>NUCLEOTIDE SEQUENCE</scope>
    <source>
        <strain evidence="1">NBRC 108769</strain>
    </source>
</reference>
<keyword evidence="2" id="KW-1185">Reference proteome</keyword>
<organism evidence="1 2">
    <name type="scientific">Portibacter lacus</name>
    <dbReference type="NCBI Taxonomy" id="1099794"/>
    <lineage>
        <taxon>Bacteria</taxon>
        <taxon>Pseudomonadati</taxon>
        <taxon>Bacteroidota</taxon>
        <taxon>Saprospiria</taxon>
        <taxon>Saprospirales</taxon>
        <taxon>Haliscomenobacteraceae</taxon>
        <taxon>Portibacter</taxon>
    </lineage>
</organism>
<gene>
    <name evidence="1" type="ORF">GCM10007940_00530</name>
</gene>
<evidence type="ECO:0000313" key="2">
    <source>
        <dbReference type="Proteomes" id="UP001156666"/>
    </source>
</evidence>
<evidence type="ECO:0000313" key="1">
    <source>
        <dbReference type="EMBL" id="GLR15438.1"/>
    </source>
</evidence>
<dbReference type="Proteomes" id="UP001156666">
    <property type="component" value="Unassembled WGS sequence"/>
</dbReference>
<sequence>MTVNSIKIINFEEDLTSADIIIFNEKQEGYMARIHHIDVLLKQLENGKQINSSANYLYLPSSLVVDEINEENMFEMVNNLLDEGDFFNVFKRI</sequence>
<protein>
    <submittedName>
        <fullName evidence="1">Uncharacterized protein</fullName>
    </submittedName>
</protein>
<dbReference type="EMBL" id="BSOH01000001">
    <property type="protein sequence ID" value="GLR15438.1"/>
    <property type="molecule type" value="Genomic_DNA"/>
</dbReference>
<comment type="caution">
    <text evidence="1">The sequence shown here is derived from an EMBL/GenBank/DDBJ whole genome shotgun (WGS) entry which is preliminary data.</text>
</comment>
<name>A0AA37SMR9_9BACT</name>
<proteinExistence type="predicted"/>